<dbReference type="PANTHER" id="PTHR22604:SF105">
    <property type="entry name" value="TRANS-1,2-DIHYDROBENZENE-1,2-DIOL DEHYDROGENASE"/>
    <property type="match status" value="1"/>
</dbReference>
<keyword evidence="2" id="KW-0560">Oxidoreductase</keyword>
<dbReference type="EMBL" id="PPCV01000004">
    <property type="protein sequence ID" value="RXW32300.1"/>
    <property type="molecule type" value="Genomic_DNA"/>
</dbReference>
<dbReference type="InterPro" id="IPR000683">
    <property type="entry name" value="Gfo/Idh/MocA-like_OxRdtase_N"/>
</dbReference>
<dbReference type="Gene3D" id="3.40.50.720">
    <property type="entry name" value="NAD(P)-binding Rossmann-like Domain"/>
    <property type="match status" value="1"/>
</dbReference>
<dbReference type="Gene3D" id="3.30.360.10">
    <property type="entry name" value="Dihydrodipicolinate Reductase, domain 2"/>
    <property type="match status" value="1"/>
</dbReference>
<gene>
    <name evidence="5" type="ORF">C1706_07000</name>
</gene>
<feature type="domain" description="GFO/IDH/MocA-like oxidoreductase" evidence="4">
    <location>
        <begin position="148"/>
        <end position="260"/>
    </location>
</feature>
<dbReference type="Proteomes" id="UP000290624">
    <property type="component" value="Unassembled WGS sequence"/>
</dbReference>
<evidence type="ECO:0000313" key="5">
    <source>
        <dbReference type="EMBL" id="RXW32300.1"/>
    </source>
</evidence>
<evidence type="ECO:0000259" key="4">
    <source>
        <dbReference type="Pfam" id="PF22725"/>
    </source>
</evidence>
<proteinExistence type="inferred from homology"/>
<dbReference type="RefSeq" id="WP_129458511.1">
    <property type="nucleotide sequence ID" value="NZ_PPCV01000004.1"/>
</dbReference>
<dbReference type="SUPFAM" id="SSF51735">
    <property type="entry name" value="NAD(P)-binding Rossmann-fold domains"/>
    <property type="match status" value="1"/>
</dbReference>
<evidence type="ECO:0000259" key="3">
    <source>
        <dbReference type="Pfam" id="PF01408"/>
    </source>
</evidence>
<name>A0A4Q2EFH3_9ACTN</name>
<dbReference type="AlphaFoldDB" id="A0A4Q2EFH3"/>
<protein>
    <submittedName>
        <fullName evidence="5">Oxidoreductase</fullName>
    </submittedName>
</protein>
<evidence type="ECO:0000256" key="2">
    <source>
        <dbReference type="ARBA" id="ARBA00023002"/>
    </source>
</evidence>
<comment type="similarity">
    <text evidence="1">Belongs to the Gfo/Idh/MocA family.</text>
</comment>
<evidence type="ECO:0000256" key="1">
    <source>
        <dbReference type="ARBA" id="ARBA00010928"/>
    </source>
</evidence>
<comment type="caution">
    <text evidence="5">The sequence shown here is derived from an EMBL/GenBank/DDBJ whole genome shotgun (WGS) entry which is preliminary data.</text>
</comment>
<dbReference type="InterPro" id="IPR036291">
    <property type="entry name" value="NAD(P)-bd_dom_sf"/>
</dbReference>
<dbReference type="InterPro" id="IPR055170">
    <property type="entry name" value="GFO_IDH_MocA-like_dom"/>
</dbReference>
<sequence>MTTLPLSRVPDPAEAPTLRWGILAPGGIASAFVSALAAHTTQRVVAVGSRSQARAEAFAAEHGVAAAHGSYEALLSDPNVDAIYVASPHSRHAEQALAAISAGKHVLVEKAFTQDAAQASAVINAAAAAGVTLMEAMWTRFLPHIDVLRQLLADGALGDIETVSADHGQWFAPDPTHRLYDPHAAGGALLDLGIYPVSLASMVLGTPGRITARGTLTDTGVDRQVSAIFDEFPGSRAHAVVTTTLAARTPTRAQISGSEALVVLPSGFYTPVSLTFAPREGAICTSPEPVITGSGGLAFEAAHFARLVAEGRPESPLLPWAETLAIMGTLDKIRAQVGVRFPGEA</sequence>
<dbReference type="GO" id="GO:0016491">
    <property type="term" value="F:oxidoreductase activity"/>
    <property type="evidence" value="ECO:0007669"/>
    <property type="project" value="UniProtKB-KW"/>
</dbReference>
<accession>A0A4Q2EFH3</accession>
<dbReference type="InterPro" id="IPR050984">
    <property type="entry name" value="Gfo/Idh/MocA_domain"/>
</dbReference>
<dbReference type="PANTHER" id="PTHR22604">
    <property type="entry name" value="OXIDOREDUCTASES"/>
    <property type="match status" value="1"/>
</dbReference>
<feature type="domain" description="Gfo/Idh/MocA-like oxidoreductase N-terminal" evidence="3">
    <location>
        <begin position="19"/>
        <end position="135"/>
    </location>
</feature>
<dbReference type="GO" id="GO:0000166">
    <property type="term" value="F:nucleotide binding"/>
    <property type="evidence" value="ECO:0007669"/>
    <property type="project" value="InterPro"/>
</dbReference>
<dbReference type="SUPFAM" id="SSF55347">
    <property type="entry name" value="Glyceraldehyde-3-phosphate dehydrogenase-like, C-terminal domain"/>
    <property type="match status" value="1"/>
</dbReference>
<evidence type="ECO:0000313" key="6">
    <source>
        <dbReference type="Proteomes" id="UP000290624"/>
    </source>
</evidence>
<dbReference type="Pfam" id="PF22725">
    <property type="entry name" value="GFO_IDH_MocA_C3"/>
    <property type="match status" value="1"/>
</dbReference>
<keyword evidence="6" id="KW-1185">Reference proteome</keyword>
<reference evidence="5 6" key="1">
    <citation type="submission" date="2018-01" db="EMBL/GenBank/DDBJ databases">
        <title>Lactibacter flavus gen. nov., sp. nov., a novel bacterium of the family Propionibacteriaceae isolated from raw milk and dairy products.</title>
        <authorList>
            <person name="Wenning M."/>
            <person name="Breitenwieser F."/>
            <person name="Huptas C."/>
            <person name="von Neubeck M."/>
            <person name="Busse H.-J."/>
            <person name="Scherer S."/>
        </authorList>
    </citation>
    <scope>NUCLEOTIDE SEQUENCE [LARGE SCALE GENOMIC DNA]</scope>
    <source>
        <strain evidence="5 6">VG341</strain>
    </source>
</reference>
<dbReference type="Pfam" id="PF01408">
    <property type="entry name" value="GFO_IDH_MocA"/>
    <property type="match status" value="1"/>
</dbReference>
<dbReference type="OrthoDB" id="9815825at2"/>
<organism evidence="5 6">
    <name type="scientific">Propioniciclava flava</name>
    <dbReference type="NCBI Taxonomy" id="2072026"/>
    <lineage>
        <taxon>Bacteria</taxon>
        <taxon>Bacillati</taxon>
        <taxon>Actinomycetota</taxon>
        <taxon>Actinomycetes</taxon>
        <taxon>Propionibacteriales</taxon>
        <taxon>Propionibacteriaceae</taxon>
        <taxon>Propioniciclava</taxon>
    </lineage>
</organism>